<evidence type="ECO:0000256" key="6">
    <source>
        <dbReference type="SAM" id="MobiDB-lite"/>
    </source>
</evidence>
<feature type="compositionally biased region" description="Basic and acidic residues" evidence="6">
    <location>
        <begin position="1272"/>
        <end position="1284"/>
    </location>
</feature>
<comment type="similarity">
    <text evidence="1">Belongs to the CbxX/CfxQ family.</text>
</comment>
<dbReference type="GO" id="GO:0004386">
    <property type="term" value="F:helicase activity"/>
    <property type="evidence" value="ECO:0007669"/>
    <property type="project" value="InterPro"/>
</dbReference>
<name>A0A9P4HRM6_9PEZI</name>
<keyword evidence="2" id="KW-0547">Nucleotide-binding</keyword>
<dbReference type="CDD" id="cd00009">
    <property type="entry name" value="AAA"/>
    <property type="match status" value="3"/>
</dbReference>
<comment type="caution">
    <text evidence="8">The sequence shown here is derived from an EMBL/GenBank/DDBJ whole genome shotgun (WGS) entry which is preliminary data.</text>
</comment>
<dbReference type="PRINTS" id="PR00819">
    <property type="entry name" value="CBXCFQXSUPER"/>
</dbReference>
<dbReference type="InterPro" id="IPR003593">
    <property type="entry name" value="AAA+_ATPase"/>
</dbReference>
<feature type="region of interest" description="Disordered" evidence="6">
    <location>
        <begin position="1223"/>
        <end position="1284"/>
    </location>
</feature>
<keyword evidence="3" id="KW-0347">Helicase</keyword>
<dbReference type="Pfam" id="PF13086">
    <property type="entry name" value="AAA_11"/>
    <property type="match status" value="1"/>
</dbReference>
<evidence type="ECO:0000313" key="8">
    <source>
        <dbReference type="EMBL" id="KAF2085428.1"/>
    </source>
</evidence>
<dbReference type="FunFam" id="1.10.8.60:FF:000160">
    <property type="entry name" value="WGS project CABT00000000 data, contig 2.55"/>
    <property type="match status" value="1"/>
</dbReference>
<feature type="region of interest" description="Disordered" evidence="6">
    <location>
        <begin position="2118"/>
        <end position="2195"/>
    </location>
</feature>
<dbReference type="SMART" id="SM00382">
    <property type="entry name" value="AAA"/>
    <property type="match status" value="4"/>
</dbReference>
<feature type="region of interest" description="Disordered" evidence="6">
    <location>
        <begin position="1152"/>
        <end position="1172"/>
    </location>
</feature>
<proteinExistence type="inferred from homology"/>
<organism evidence="8 9">
    <name type="scientific">Saccharata proteae CBS 121410</name>
    <dbReference type="NCBI Taxonomy" id="1314787"/>
    <lineage>
        <taxon>Eukaryota</taxon>
        <taxon>Fungi</taxon>
        <taxon>Dikarya</taxon>
        <taxon>Ascomycota</taxon>
        <taxon>Pezizomycotina</taxon>
        <taxon>Dothideomycetes</taxon>
        <taxon>Dothideomycetes incertae sedis</taxon>
        <taxon>Botryosphaeriales</taxon>
        <taxon>Saccharataceae</taxon>
        <taxon>Saccharata</taxon>
    </lineage>
</organism>
<dbReference type="PANTHER" id="PTHR43392">
    <property type="entry name" value="AAA-TYPE ATPASE FAMILY PROTEIN / ANKYRIN REPEAT FAMILY PROTEIN"/>
    <property type="match status" value="1"/>
</dbReference>
<dbReference type="InterPro" id="IPR050773">
    <property type="entry name" value="CbxX/CfxQ_RuBisCO_ESX"/>
</dbReference>
<keyword evidence="8" id="KW-0378">Hydrolase</keyword>
<dbReference type="GO" id="GO:0016887">
    <property type="term" value="F:ATP hydrolysis activity"/>
    <property type="evidence" value="ECO:0007669"/>
    <property type="project" value="InterPro"/>
</dbReference>
<feature type="compositionally biased region" description="Low complexity" evidence="6">
    <location>
        <begin position="2158"/>
        <end position="2170"/>
    </location>
</feature>
<dbReference type="EMBL" id="ML978731">
    <property type="protein sequence ID" value="KAF2085428.1"/>
    <property type="molecule type" value="Genomic_DNA"/>
</dbReference>
<feature type="region of interest" description="Disordered" evidence="6">
    <location>
        <begin position="878"/>
        <end position="897"/>
    </location>
</feature>
<feature type="domain" description="AAA+ ATPase" evidence="7">
    <location>
        <begin position="1606"/>
        <end position="1750"/>
    </location>
</feature>
<dbReference type="Pfam" id="PF17866">
    <property type="entry name" value="AAA_lid_6"/>
    <property type="match status" value="2"/>
</dbReference>
<gene>
    <name evidence="8" type="ORF">K490DRAFT_46838</name>
</gene>
<evidence type="ECO:0000313" key="9">
    <source>
        <dbReference type="Proteomes" id="UP000799776"/>
    </source>
</evidence>
<dbReference type="OrthoDB" id="2423195at2759"/>
<dbReference type="GO" id="GO:0005524">
    <property type="term" value="F:ATP binding"/>
    <property type="evidence" value="ECO:0007669"/>
    <property type="project" value="UniProtKB-KW"/>
</dbReference>
<dbReference type="InterPro" id="IPR027417">
    <property type="entry name" value="P-loop_NTPase"/>
</dbReference>
<evidence type="ECO:0000256" key="2">
    <source>
        <dbReference type="ARBA" id="ARBA00022741"/>
    </source>
</evidence>
<accession>A0A9P4HRM6</accession>
<feature type="compositionally biased region" description="Basic and acidic residues" evidence="6">
    <location>
        <begin position="1152"/>
        <end position="1171"/>
    </location>
</feature>
<dbReference type="InterPro" id="IPR000641">
    <property type="entry name" value="CbxX/CfxQ"/>
</dbReference>
<dbReference type="Gene3D" id="3.40.50.300">
    <property type="entry name" value="P-loop containing nucleotide triphosphate hydrolases"/>
    <property type="match status" value="6"/>
</dbReference>
<dbReference type="InterPro" id="IPR047187">
    <property type="entry name" value="SF1_C_Upf1"/>
</dbReference>
<dbReference type="Pfam" id="PF13087">
    <property type="entry name" value="AAA_12"/>
    <property type="match status" value="1"/>
</dbReference>
<dbReference type="InterPro" id="IPR041677">
    <property type="entry name" value="DNA2/NAM7_AAA_11"/>
</dbReference>
<keyword evidence="4" id="KW-0067">ATP-binding</keyword>
<evidence type="ECO:0000256" key="4">
    <source>
        <dbReference type="ARBA" id="ARBA00022840"/>
    </source>
</evidence>
<evidence type="ECO:0000259" key="7">
    <source>
        <dbReference type="SMART" id="SM00382"/>
    </source>
</evidence>
<dbReference type="Proteomes" id="UP000799776">
    <property type="component" value="Unassembled WGS sequence"/>
</dbReference>
<feature type="compositionally biased region" description="Polar residues" evidence="6">
    <location>
        <begin position="1245"/>
        <end position="1257"/>
    </location>
</feature>
<feature type="domain" description="AAA+ ATPase" evidence="7">
    <location>
        <begin position="1327"/>
        <end position="1463"/>
    </location>
</feature>
<feature type="domain" description="AAA+ ATPase" evidence="7">
    <location>
        <begin position="487"/>
        <end position="919"/>
    </location>
</feature>
<feature type="compositionally biased region" description="Polar residues" evidence="6">
    <location>
        <begin position="2118"/>
        <end position="2139"/>
    </location>
</feature>
<dbReference type="CDD" id="cd06008">
    <property type="entry name" value="NF-X1-zinc-finger"/>
    <property type="match status" value="1"/>
</dbReference>
<evidence type="ECO:0000256" key="5">
    <source>
        <dbReference type="SAM" id="Coils"/>
    </source>
</evidence>
<dbReference type="InterPro" id="IPR041627">
    <property type="entry name" value="AAA_lid_6"/>
</dbReference>
<evidence type="ECO:0000256" key="1">
    <source>
        <dbReference type="ARBA" id="ARBA00010378"/>
    </source>
</evidence>
<keyword evidence="5" id="KW-0175">Coiled coil</keyword>
<dbReference type="InterPro" id="IPR041679">
    <property type="entry name" value="DNA2/NAM7-like_C"/>
</dbReference>
<dbReference type="SUPFAM" id="SSF52540">
    <property type="entry name" value="P-loop containing nucleoside triphosphate hydrolases"/>
    <property type="match status" value="4"/>
</dbReference>
<feature type="compositionally biased region" description="Polar residues" evidence="6">
    <location>
        <begin position="2146"/>
        <end position="2156"/>
    </location>
</feature>
<dbReference type="CDD" id="cd17936">
    <property type="entry name" value="EEXXEc_NFX1"/>
    <property type="match status" value="1"/>
</dbReference>
<evidence type="ECO:0000256" key="3">
    <source>
        <dbReference type="ARBA" id="ARBA00022806"/>
    </source>
</evidence>
<dbReference type="Gene3D" id="1.10.8.60">
    <property type="match status" value="2"/>
</dbReference>
<dbReference type="CDD" id="cd18808">
    <property type="entry name" value="SF1_C_Upf1"/>
    <property type="match status" value="1"/>
</dbReference>
<dbReference type="Pfam" id="PF00004">
    <property type="entry name" value="AAA"/>
    <property type="match status" value="3"/>
</dbReference>
<dbReference type="FunFam" id="3.40.50.300:FF:001660">
    <property type="entry name" value="NF-X1 finger and helicase protein, putative"/>
    <property type="match status" value="1"/>
</dbReference>
<reference evidence="8" key="1">
    <citation type="journal article" date="2020" name="Stud. Mycol.">
        <title>101 Dothideomycetes genomes: a test case for predicting lifestyles and emergence of pathogens.</title>
        <authorList>
            <person name="Haridas S."/>
            <person name="Albert R."/>
            <person name="Binder M."/>
            <person name="Bloem J."/>
            <person name="Labutti K."/>
            <person name="Salamov A."/>
            <person name="Andreopoulos B."/>
            <person name="Baker S."/>
            <person name="Barry K."/>
            <person name="Bills G."/>
            <person name="Bluhm B."/>
            <person name="Cannon C."/>
            <person name="Castanera R."/>
            <person name="Culley D."/>
            <person name="Daum C."/>
            <person name="Ezra D."/>
            <person name="Gonzalez J."/>
            <person name="Henrissat B."/>
            <person name="Kuo A."/>
            <person name="Liang C."/>
            <person name="Lipzen A."/>
            <person name="Lutzoni F."/>
            <person name="Magnuson J."/>
            <person name="Mondo S."/>
            <person name="Nolan M."/>
            <person name="Ohm R."/>
            <person name="Pangilinan J."/>
            <person name="Park H.-J."/>
            <person name="Ramirez L."/>
            <person name="Alfaro M."/>
            <person name="Sun H."/>
            <person name="Tritt A."/>
            <person name="Yoshinaga Y."/>
            <person name="Zwiers L.-H."/>
            <person name="Turgeon B."/>
            <person name="Goodwin S."/>
            <person name="Spatafora J."/>
            <person name="Crous P."/>
            <person name="Grigoriev I."/>
        </authorList>
    </citation>
    <scope>NUCLEOTIDE SEQUENCE</scope>
    <source>
        <strain evidence="8">CBS 121410</strain>
    </source>
</reference>
<dbReference type="FunFam" id="3.40.50.300:FF:000216">
    <property type="entry name" value="Type VII secretion ATPase EccA"/>
    <property type="match status" value="3"/>
</dbReference>
<feature type="coiled-coil region" evidence="5">
    <location>
        <begin position="2230"/>
        <end position="2311"/>
    </location>
</feature>
<feature type="domain" description="AAA+ ATPase" evidence="7">
    <location>
        <begin position="1882"/>
        <end position="2019"/>
    </location>
</feature>
<feature type="compositionally biased region" description="Polar residues" evidence="6">
    <location>
        <begin position="1226"/>
        <end position="1236"/>
    </location>
</feature>
<sequence length="2348" mass="261682">MSHQFSNHSNRLHRLFMRIIDGQLAITPQYACQLIEAILDRKDPVSCVEKLISSKKGLEALKTAISMNTSVAFVNKSATDLIQYFRAPALKHVCGGEYMQKIVQALVDPPVFWNKFVDHARSGLLDNRALNAFGWLLLQQLVLSSDQKESLRNIAQDGEITARLIGAADVDTRNMGAKVKHMIDLTSSAAPFDPNSVAGGRHDNDFAEFRNINILPTADEIDSTEHPFLRRAVDVDDMGDNPLHLPVHIDNQFRLLREDMLRGLKEDLQIALGKIKGRRRVSPIENLVLHGVDCGEPRRWRTWGLQLRCQGDFPIFKGCHTEEARRKMINDKRNVDFLKAQSLAALFADGELVTLVNIQREEELLAKCPPIVCVRISDPSHTRKFFLRLQSATRIGLLQLNTAVFAYEPVLKRLQNIRELSLSKEIVFWNSSSDTCGTPPAFEVSAIQVVIREMENHPQRDLKLLLGLKKNTVLDAPQAKCLIATLSQRLSLIQGPPGTGKSFLGALAAKTLYGDTKEKILVVCYTHHALDQFLDDLLKVGIPASDIIRLGATDRSTDSIKALSLFAKKRGKGISRDRFTVLDKLEAEVFEISQELKSNFASLRSLISGKFSLQELFDFLDFESDDPMIPAAFILPDQEDGMTVVGKGGKSVEPSYLFDRWASGHDAGIFEEHVITFKDVWSLDPGARIEMMESWKSKMVEEQVDSFTAIADSYNSVIESKDRVRNQSDSDVIGEKRIIGCTTTAAAKYSQAIQQASPGIVIVEEAGEILESHIITALSPETQHLILIGDHKQLRPKCEYDLSVEKDNGYDLNRSLFERMVLKGFPHHVLSQQHRMRPEISSLIRNLTYPDLIDAPSTLSHPDLRGFQRNLIFVTHSQPEDSDTTAEPEWQAMSRNSSKKNTFEAKMVLKCVRYLGQQGYGTDDLVVLTPYLGQLRLLMDVLGKENDPVLNDLDSHDLIKAGLMTPLVGLEKKRKIKMSTIDNYQGQESDIVVLSLTRSNTRGDIGFMSSPERLNVALSRARNALIMIGNPQTFLESRKGRDLWKKFINLLEDGGCVHAGFPIKCEQHPDRTAIVTKPAQFDTDCPDGGCMMPCGVTLSCGVHVCPSRCHQLSDHSKMACEHLVQTKCPRGHKRTSKCSFKHLSTCPSCEREDKKRNRELKEQEKRDEQLADHAAQIAAIEDEIRDVRERAANQKRVDEMSKALRQKELDLDSAKRITAQALNLLPSPSTPVTGQETDPAKDPAQASQIGTQDSTPAITVAGANPSKPKRSASRDEWERQKRFENASNDAIDSLMDMTGLEDVKAQVLKIKARLDTAKRQGTDLSQERFGIVLLGNPGTGKTTVARHYARFLASIGVLPGGSFFETTGSRLANDGVSGARKHVEGITKAGGGAFFLDEAYQLSEGNNAGGTAVLDFLLAEVENQTGKIVFILAGYNKQMESFFKHNPGFTSRFPYTLQFADYTDEELLEMFGAIIAKKFRGKMKVEDGVDGLYARIVTRRLGRGRGRDGFGNARALHNVFAKVSERQADRLQRERVAGKAPDDFLLTKEDLIGPQPTNAIANSAAWKDIQGLIGLASVKKSIQSLLNSITKNYMRELKEKTTIQVSLNRVFLGPPGTGKTSVGKLYGQVLADLGLLSSSEVIVKNPSDFVGAHIGSSEQNTKAILAASQGKVLIIDEAYMLSGGEGNQTDPYRTAVVDTIVAEVQSTPGEDRCVLLLGYREQMVQLFNNTNPGLARRFPLENAFVFEDFDDDELRRIFDLKLKSQELGATPQAKDVAIAVLSRERMRPNFGNGGAVENLIGRAKAAQQIRESCLPLQERSEDVIFEPQDFDPDFDRAKRASANCRELFKGVIGQEDVMVQLEEYQQIAAGMRARGLDPRSNIPFNFIFKGPPGTGKTTTARKVGQVFYDMGFLSSIEVTECSVSNLIGQYIGHTAPKVIKMLEKALGGILFIDEAYRLGEGPFATEAVDELVDSLTKERFMNKIIVILAGYESDMNQLLTRNPGLSSRFPAEITFKSLPPERCLQLIHIRLEKLGITVEGLSEDKSSEYREKVLDLFRQLASLPSWGNGRDIETLAKTISGSVFKKLALSHAGNNNMSVATSDIVRFLGEMLAQRQARGNTSSARAGNGYSCPSYQRHSPNVAGPRSQTEQQQKAPSQDRPPVQQSQTQQDQKKDETRSDSPLQEADEKQRDEGVSDAIWQQLQEDQRGQEDLEKVQQAELKGLEESVQRAALKESAAEMETELLELKDLQNADKNDDRDREAELCKLAHEKARLALLKAKKERERREEELRRAREETERKRKEEARVQQKLRMMGVCCRGFRWIKQSQGYRCAGGFHYVSNDQLGVQ</sequence>
<protein>
    <submittedName>
        <fullName evidence="8">P-loop containing nucleoside triphosphate hydrolase protein</fullName>
    </submittedName>
</protein>
<dbReference type="PANTHER" id="PTHR43392:SF2">
    <property type="entry name" value="AAA-TYPE ATPASE FAMILY PROTEIN _ ANKYRIN REPEAT FAMILY PROTEIN"/>
    <property type="match status" value="1"/>
</dbReference>
<dbReference type="InterPro" id="IPR003959">
    <property type="entry name" value="ATPase_AAA_core"/>
</dbReference>
<keyword evidence="9" id="KW-1185">Reference proteome</keyword>